<keyword evidence="2" id="KW-1185">Reference proteome</keyword>
<proteinExistence type="predicted"/>
<reference evidence="1" key="1">
    <citation type="submission" date="2017-08" db="EMBL/GenBank/DDBJ databases">
        <authorList>
            <consortium name="Urmite Genomes"/>
        </authorList>
    </citation>
    <scope>NUCLEOTIDE SEQUENCE [LARGE SCALE GENOMIC DNA]</scope>
    <source>
        <strain evidence="1">IHUMI-LCC2</strain>
    </source>
</reference>
<name>A0A2I2L377_9VIRU</name>
<accession>A0A2I2L377</accession>
<evidence type="ECO:0000313" key="2">
    <source>
        <dbReference type="Proteomes" id="UP000236316"/>
    </source>
</evidence>
<dbReference type="Proteomes" id="UP000236316">
    <property type="component" value="Segment"/>
</dbReference>
<dbReference type="KEGG" id="vg:35382584"/>
<sequence>MNNIYFDTLFDIFNNLNSYHILSYLRTNKNNYNIINMERFERYILNNRRINNIYNINILKVLYIYEKNYYDIWNDEILEWGKNIIINKYFHKMDILRNLSNDNLFKLLTITYPNPTVSPFLFTNRYLLSKRAISLNYTCQDVIGLFIKESVSFYHGIKYCFKYDREDVLQECFKIMVSKGNTGSSYLGTIKISNLSNYLTHTKDVKDSDILKKLQLYSGINVFEYSITPELLIHSRDPITLFNKYKQTFLNNEEFRDGYNGNVDNTTNNYIGHILSYTLGNLSYLDKSIFNTNDFNFIVFCYRLGCQEFIQHVNVRIRKILKLLNDKQLFRALDILTEQLNIEGRDIFYNSIACKHSKKPKLWNIIYILHRLDKYNEGLDDLVKSLWWKK</sequence>
<evidence type="ECO:0000313" key="1">
    <source>
        <dbReference type="EMBL" id="SNW61981.1"/>
    </source>
</evidence>
<dbReference type="EMBL" id="LT906555">
    <property type="protein sequence ID" value="SNW61981.1"/>
    <property type="molecule type" value="Genomic_DNA"/>
</dbReference>
<dbReference type="RefSeq" id="YP_009448283.1">
    <property type="nucleotide sequence ID" value="NC_036594.1"/>
</dbReference>
<gene>
    <name evidence="1" type="ORF">ORPV_77</name>
</gene>
<protein>
    <submittedName>
        <fullName evidence="1">Uncharacterized protein</fullName>
    </submittedName>
</protein>
<dbReference type="GeneID" id="35382584"/>
<organism evidence="1">
    <name type="scientific">Orpheovirus IHUMI-LCC2</name>
    <dbReference type="NCBI Taxonomy" id="2023057"/>
    <lineage>
        <taxon>Viruses</taxon>
        <taxon>Varidnaviria</taxon>
        <taxon>Bamfordvirae</taxon>
        <taxon>Nucleocytoviricota</taxon>
        <taxon>Megaviricetes</taxon>
        <taxon>Pimascovirales</taxon>
        <taxon>Ocovirineae</taxon>
        <taxon>Orpheoviridae</taxon>
        <taxon>Alphaorpheovirus</taxon>
        <taxon>Alphaorpheovirus massiliense</taxon>
    </lineage>
</organism>